<evidence type="ECO:0000256" key="5">
    <source>
        <dbReference type="ARBA" id="ARBA00023136"/>
    </source>
</evidence>
<keyword evidence="5 6" id="KW-0472">Membrane</keyword>
<keyword evidence="2" id="KW-1003">Cell membrane</keyword>
<feature type="transmembrane region" description="Helical" evidence="6">
    <location>
        <begin position="256"/>
        <end position="282"/>
    </location>
</feature>
<protein>
    <submittedName>
        <fullName evidence="7">Ribonuclease BN</fullName>
    </submittedName>
</protein>
<dbReference type="GO" id="GO:0005886">
    <property type="term" value="C:plasma membrane"/>
    <property type="evidence" value="ECO:0007669"/>
    <property type="project" value="UniProtKB-SubCell"/>
</dbReference>
<dbReference type="PANTHER" id="PTHR30213">
    <property type="entry name" value="INNER MEMBRANE PROTEIN YHJD"/>
    <property type="match status" value="1"/>
</dbReference>
<dbReference type="InterPro" id="IPR017039">
    <property type="entry name" value="Virul_fac_BrkB"/>
</dbReference>
<reference evidence="7 8" key="1">
    <citation type="submission" date="2018-04" db="EMBL/GenBank/DDBJ databases">
        <authorList>
            <person name="Go L.Y."/>
            <person name="Mitchell J.A."/>
        </authorList>
    </citation>
    <scope>NUCLEOTIDE SEQUENCE [LARGE SCALE GENOMIC DNA]</scope>
    <source>
        <strain evidence="7 8">TPD7010</strain>
    </source>
</reference>
<evidence type="ECO:0000256" key="4">
    <source>
        <dbReference type="ARBA" id="ARBA00022989"/>
    </source>
</evidence>
<dbReference type="RefSeq" id="WP_116536566.1">
    <property type="nucleotide sequence ID" value="NZ_QDFT01000004.1"/>
</dbReference>
<gene>
    <name evidence="7" type="ORF">DC432_02635</name>
</gene>
<evidence type="ECO:0000256" key="3">
    <source>
        <dbReference type="ARBA" id="ARBA00022692"/>
    </source>
</evidence>
<name>A0A2T7WYF4_MICTE</name>
<organism evidence="7 8">
    <name type="scientific">Microbacterium testaceum</name>
    <name type="common">Aureobacterium testaceum</name>
    <name type="synonym">Brevibacterium testaceum</name>
    <dbReference type="NCBI Taxonomy" id="2033"/>
    <lineage>
        <taxon>Bacteria</taxon>
        <taxon>Bacillati</taxon>
        <taxon>Actinomycetota</taxon>
        <taxon>Actinomycetes</taxon>
        <taxon>Micrococcales</taxon>
        <taxon>Microbacteriaceae</taxon>
        <taxon>Microbacterium</taxon>
    </lineage>
</organism>
<keyword evidence="4 6" id="KW-1133">Transmembrane helix</keyword>
<dbReference type="Proteomes" id="UP000244649">
    <property type="component" value="Unassembled WGS sequence"/>
</dbReference>
<keyword evidence="3 6" id="KW-0812">Transmembrane</keyword>
<feature type="transmembrane region" description="Helical" evidence="6">
    <location>
        <begin position="41"/>
        <end position="61"/>
    </location>
</feature>
<feature type="transmembrane region" description="Helical" evidence="6">
    <location>
        <begin position="98"/>
        <end position="124"/>
    </location>
</feature>
<comment type="subcellular location">
    <subcellularLocation>
        <location evidence="1">Cell membrane</location>
        <topology evidence="1">Multi-pass membrane protein</topology>
    </subcellularLocation>
</comment>
<accession>A0A2T7WYF4</accession>
<proteinExistence type="predicted"/>
<dbReference type="AlphaFoldDB" id="A0A2T7WYF4"/>
<sequence length="344" mass="35525">MADLIRRVTAWALSLRIVRAFLVYSGARGPALADSVTYRTLFSLFAAVLIGFSFAAIWLSGNPDALAALERSVNNVVPGLVGPDNLLDVSRLDAPREFTVAGVIGALGLVGAAIGAIGTLRTALRQIAGVTTDDTLPVLVILRNLAVAVGIGVALVGAAVVTFLATAGLTFVRELLGIPADSWVSAVLTWLISTAVVLLLDTAAVAVAFAALSGVKARRSTLIRGALLGGVGLVVLQQLSGLFVGGAGNNPLLTTFASLIALLLWLNLSSQVILLSGAWITVATEEDHDRVKAKYGASTLIQFRVARAEKAVRAATGELDAARTAEKKERETLAAAAQKAAADA</sequence>
<evidence type="ECO:0000256" key="2">
    <source>
        <dbReference type="ARBA" id="ARBA00022475"/>
    </source>
</evidence>
<evidence type="ECO:0000256" key="6">
    <source>
        <dbReference type="SAM" id="Phobius"/>
    </source>
</evidence>
<comment type="caution">
    <text evidence="7">The sequence shown here is derived from an EMBL/GenBank/DDBJ whole genome shotgun (WGS) entry which is preliminary data.</text>
</comment>
<feature type="transmembrane region" description="Helical" evidence="6">
    <location>
        <begin position="222"/>
        <end position="244"/>
    </location>
</feature>
<dbReference type="PANTHER" id="PTHR30213:SF1">
    <property type="entry name" value="INNER MEMBRANE PROTEIN YHJD"/>
    <property type="match status" value="1"/>
</dbReference>
<evidence type="ECO:0000313" key="8">
    <source>
        <dbReference type="Proteomes" id="UP000244649"/>
    </source>
</evidence>
<dbReference type="EMBL" id="QDFT01000004">
    <property type="protein sequence ID" value="PVE78931.1"/>
    <property type="molecule type" value="Genomic_DNA"/>
</dbReference>
<dbReference type="PIRSF" id="PIRSF035875">
    <property type="entry name" value="RNase_BN"/>
    <property type="match status" value="1"/>
</dbReference>
<feature type="transmembrane region" description="Helical" evidence="6">
    <location>
        <begin position="187"/>
        <end position="210"/>
    </location>
</feature>
<dbReference type="Pfam" id="PF03631">
    <property type="entry name" value="Virul_fac_BrkB"/>
    <property type="match status" value="1"/>
</dbReference>
<feature type="transmembrane region" description="Helical" evidence="6">
    <location>
        <begin position="145"/>
        <end position="167"/>
    </location>
</feature>
<evidence type="ECO:0000256" key="1">
    <source>
        <dbReference type="ARBA" id="ARBA00004651"/>
    </source>
</evidence>
<evidence type="ECO:0000313" key="7">
    <source>
        <dbReference type="EMBL" id="PVE78931.1"/>
    </source>
</evidence>